<gene>
    <name evidence="2" type="ordered locus">Sinac_5301</name>
</gene>
<evidence type="ECO:0000256" key="1">
    <source>
        <dbReference type="SAM" id="MobiDB-lite"/>
    </source>
</evidence>
<evidence type="ECO:0000313" key="3">
    <source>
        <dbReference type="Proteomes" id="UP000010798"/>
    </source>
</evidence>
<dbReference type="EMBL" id="CP003364">
    <property type="protein sequence ID" value="AGA29451.1"/>
    <property type="molecule type" value="Genomic_DNA"/>
</dbReference>
<dbReference type="eggNOG" id="COG1102">
    <property type="taxonomic scope" value="Bacteria"/>
</dbReference>
<feature type="region of interest" description="Disordered" evidence="1">
    <location>
        <begin position="241"/>
        <end position="269"/>
    </location>
</feature>
<keyword evidence="2" id="KW-0808">Transferase</keyword>
<dbReference type="KEGG" id="saci:Sinac_5301"/>
<accession>L0DLC1</accession>
<keyword evidence="2" id="KW-0418">Kinase</keyword>
<proteinExistence type="predicted"/>
<keyword evidence="3" id="KW-1185">Reference proteome</keyword>
<dbReference type="GO" id="GO:0016301">
    <property type="term" value="F:kinase activity"/>
    <property type="evidence" value="ECO:0007669"/>
    <property type="project" value="UniProtKB-KW"/>
</dbReference>
<dbReference type="SUPFAM" id="SSF52540">
    <property type="entry name" value="P-loop containing nucleoside triphosphate hydrolases"/>
    <property type="match status" value="1"/>
</dbReference>
<name>L0DLC1_SINAD</name>
<dbReference type="HOGENOM" id="CLU_065155_2_0_0"/>
<dbReference type="AlphaFoldDB" id="L0DLC1"/>
<dbReference type="RefSeq" id="WP_015248554.1">
    <property type="nucleotide sequence ID" value="NC_019892.1"/>
</dbReference>
<dbReference type="Proteomes" id="UP000010798">
    <property type="component" value="Chromosome"/>
</dbReference>
<feature type="compositionally biased region" description="Polar residues" evidence="1">
    <location>
        <begin position="241"/>
        <end position="255"/>
    </location>
</feature>
<dbReference type="InterPro" id="IPR027417">
    <property type="entry name" value="P-loop_NTPase"/>
</dbReference>
<sequence>MAASEAFPKTEPEDAGGFRAWPGSLARWLFGRRVDRRAEQASRTSAPRFRNICISREAGAGGGTIGRIVARRLNWKVYDHEILEAIAQRMELSADEVRVFDELAPSVVQDWILPLREEHYAPQEAYLDHLAKLLEAIGRGGQSVIVGRGANFLLPREETLSVRIIAPLKARAIRLSERMGVSVRTARRAASELDRRRLHFDRTMHRVDSADPHNYDVVLDSNSLGLPIAAEVIVRAIEAGQSTRDQATATASPTNEPAHPEPSQSDPAA</sequence>
<dbReference type="OrthoDB" id="9781180at2"/>
<dbReference type="STRING" id="886293.Sinac_5301"/>
<dbReference type="Pfam" id="PF13189">
    <property type="entry name" value="Cytidylate_kin2"/>
    <property type="match status" value="1"/>
</dbReference>
<organism evidence="2 3">
    <name type="scientific">Singulisphaera acidiphila (strain ATCC BAA-1392 / DSM 18658 / VKM B-2454 / MOB10)</name>
    <dbReference type="NCBI Taxonomy" id="886293"/>
    <lineage>
        <taxon>Bacteria</taxon>
        <taxon>Pseudomonadati</taxon>
        <taxon>Planctomycetota</taxon>
        <taxon>Planctomycetia</taxon>
        <taxon>Isosphaerales</taxon>
        <taxon>Isosphaeraceae</taxon>
        <taxon>Singulisphaera</taxon>
    </lineage>
</organism>
<reference evidence="2 3" key="1">
    <citation type="submission" date="2012-02" db="EMBL/GenBank/DDBJ databases">
        <title>Complete sequence of chromosome of Singulisphaera acidiphila DSM 18658.</title>
        <authorList>
            <consortium name="US DOE Joint Genome Institute (JGI-PGF)"/>
            <person name="Lucas S."/>
            <person name="Copeland A."/>
            <person name="Lapidus A."/>
            <person name="Glavina del Rio T."/>
            <person name="Dalin E."/>
            <person name="Tice H."/>
            <person name="Bruce D."/>
            <person name="Goodwin L."/>
            <person name="Pitluck S."/>
            <person name="Peters L."/>
            <person name="Ovchinnikova G."/>
            <person name="Chertkov O."/>
            <person name="Kyrpides N."/>
            <person name="Mavromatis K."/>
            <person name="Ivanova N."/>
            <person name="Brettin T."/>
            <person name="Detter J.C."/>
            <person name="Han C."/>
            <person name="Larimer F."/>
            <person name="Land M."/>
            <person name="Hauser L."/>
            <person name="Markowitz V."/>
            <person name="Cheng J.-F."/>
            <person name="Hugenholtz P."/>
            <person name="Woyke T."/>
            <person name="Wu D."/>
            <person name="Tindall B."/>
            <person name="Pomrenke H."/>
            <person name="Brambilla E."/>
            <person name="Klenk H.-P."/>
            <person name="Eisen J.A."/>
        </authorList>
    </citation>
    <scope>NUCLEOTIDE SEQUENCE [LARGE SCALE GENOMIC DNA]</scope>
    <source>
        <strain evidence="3">ATCC BAA-1392 / DSM 18658 / VKM B-2454 / MOB10</strain>
    </source>
</reference>
<protein>
    <submittedName>
        <fullName evidence="2">Cytidylate kinase</fullName>
    </submittedName>
</protein>
<evidence type="ECO:0000313" key="2">
    <source>
        <dbReference type="EMBL" id="AGA29451.1"/>
    </source>
</evidence>
<dbReference type="Gene3D" id="3.40.50.300">
    <property type="entry name" value="P-loop containing nucleotide triphosphate hydrolases"/>
    <property type="match status" value="1"/>
</dbReference>